<dbReference type="InterPro" id="IPR057264">
    <property type="entry name" value="Ribosomal_uL24_C"/>
</dbReference>
<dbReference type="GO" id="GO:0003735">
    <property type="term" value="F:structural constituent of ribosome"/>
    <property type="evidence" value="ECO:0007669"/>
    <property type="project" value="InterPro"/>
</dbReference>
<comment type="similarity">
    <text evidence="1 5 6">Belongs to the universal ribosomal protein uL24 family.</text>
</comment>
<comment type="subunit">
    <text evidence="5">Part of the 50S ribosomal subunit.</text>
</comment>
<evidence type="ECO:0000256" key="1">
    <source>
        <dbReference type="ARBA" id="ARBA00010618"/>
    </source>
</evidence>
<evidence type="ECO:0000256" key="2">
    <source>
        <dbReference type="ARBA" id="ARBA00022980"/>
    </source>
</evidence>
<dbReference type="PANTHER" id="PTHR12903">
    <property type="entry name" value="MITOCHONDRIAL RIBOSOMAL PROTEIN L24"/>
    <property type="match status" value="1"/>
</dbReference>
<comment type="caution">
    <text evidence="8">The sequence shown here is derived from an EMBL/GenBank/DDBJ whole genome shotgun (WGS) entry which is preliminary data.</text>
</comment>
<evidence type="ECO:0000313" key="9">
    <source>
        <dbReference type="Proteomes" id="UP000294558"/>
    </source>
</evidence>
<dbReference type="InterPro" id="IPR005824">
    <property type="entry name" value="KOW"/>
</dbReference>
<keyword evidence="2 5" id="KW-0689">Ribosomal protein</keyword>
<dbReference type="InterPro" id="IPR041988">
    <property type="entry name" value="Ribosomal_uL24_KOW"/>
</dbReference>
<sequence>MKLRKGDHVRVITGKDKGAEGVVERVYPKTNKVLVSGVNTAAKHQVARRANEQSGIIDKDMPIDASNVMFLHKGETVRLGYSTNKQGEKVRIARPSGDEV</sequence>
<evidence type="ECO:0000259" key="7">
    <source>
        <dbReference type="SMART" id="SM00739"/>
    </source>
</evidence>
<dbReference type="GO" id="GO:0005840">
    <property type="term" value="C:ribosome"/>
    <property type="evidence" value="ECO:0007669"/>
    <property type="project" value="UniProtKB-KW"/>
</dbReference>
<evidence type="ECO:0000256" key="6">
    <source>
        <dbReference type="RuleBase" id="RU003477"/>
    </source>
</evidence>
<protein>
    <recommendedName>
        <fullName evidence="4 5">Large ribosomal subunit protein uL24</fullName>
    </recommendedName>
</protein>
<keyword evidence="5" id="KW-0699">rRNA-binding</keyword>
<dbReference type="InterPro" id="IPR003256">
    <property type="entry name" value="Ribosomal_uL24"/>
</dbReference>
<dbReference type="PROSITE" id="PS01108">
    <property type="entry name" value="RIBOSOMAL_L24"/>
    <property type="match status" value="1"/>
</dbReference>
<organism evidence="8 9">
    <name type="scientific">Ilumatobacter fluminis</name>
    <dbReference type="NCBI Taxonomy" id="467091"/>
    <lineage>
        <taxon>Bacteria</taxon>
        <taxon>Bacillati</taxon>
        <taxon>Actinomycetota</taxon>
        <taxon>Acidimicrobiia</taxon>
        <taxon>Acidimicrobiales</taxon>
        <taxon>Ilumatobacteraceae</taxon>
        <taxon>Ilumatobacter</taxon>
    </lineage>
</organism>
<proteinExistence type="inferred from homology"/>
<evidence type="ECO:0000313" key="8">
    <source>
        <dbReference type="EMBL" id="TDT15342.1"/>
    </source>
</evidence>
<dbReference type="SUPFAM" id="SSF50104">
    <property type="entry name" value="Translation proteins SH3-like domain"/>
    <property type="match status" value="1"/>
</dbReference>
<dbReference type="GO" id="GO:1990904">
    <property type="term" value="C:ribonucleoprotein complex"/>
    <property type="evidence" value="ECO:0007669"/>
    <property type="project" value="UniProtKB-KW"/>
</dbReference>
<dbReference type="SMART" id="SM00739">
    <property type="entry name" value="KOW"/>
    <property type="match status" value="1"/>
</dbReference>
<comment type="function">
    <text evidence="5">One of two assembly initiator proteins, it binds directly to the 5'-end of the 23S rRNA, where it nucleates assembly of the 50S subunit.</text>
</comment>
<dbReference type="NCBIfam" id="TIGR01079">
    <property type="entry name" value="rplX_bact"/>
    <property type="match status" value="1"/>
</dbReference>
<dbReference type="AlphaFoldDB" id="A0A4R7HW99"/>
<evidence type="ECO:0000256" key="3">
    <source>
        <dbReference type="ARBA" id="ARBA00023274"/>
    </source>
</evidence>
<dbReference type="InterPro" id="IPR005825">
    <property type="entry name" value="Ribosomal_uL24_CS"/>
</dbReference>
<dbReference type="Pfam" id="PF17136">
    <property type="entry name" value="ribosomal_L24"/>
    <property type="match status" value="1"/>
</dbReference>
<dbReference type="OrthoDB" id="9807419at2"/>
<dbReference type="RefSeq" id="WP_133867800.1">
    <property type="nucleotide sequence ID" value="NZ_JAVJPS010000043.1"/>
</dbReference>
<accession>A0A4R7HW99</accession>
<keyword evidence="3 5" id="KW-0687">Ribonucleoprotein</keyword>
<reference evidence="8 9" key="1">
    <citation type="submission" date="2019-03" db="EMBL/GenBank/DDBJ databases">
        <title>Sequencing the genomes of 1000 actinobacteria strains.</title>
        <authorList>
            <person name="Klenk H.-P."/>
        </authorList>
    </citation>
    <scope>NUCLEOTIDE SEQUENCE [LARGE SCALE GENOMIC DNA]</scope>
    <source>
        <strain evidence="8 9">DSM 18936</strain>
    </source>
</reference>
<dbReference type="Pfam" id="PF00467">
    <property type="entry name" value="KOW"/>
    <property type="match status" value="1"/>
</dbReference>
<dbReference type="GO" id="GO:0006412">
    <property type="term" value="P:translation"/>
    <property type="evidence" value="ECO:0007669"/>
    <property type="project" value="UniProtKB-UniRule"/>
</dbReference>
<dbReference type="HAMAP" id="MF_01326_B">
    <property type="entry name" value="Ribosomal_uL24_B"/>
    <property type="match status" value="1"/>
</dbReference>
<dbReference type="Gene3D" id="2.30.30.30">
    <property type="match status" value="1"/>
</dbReference>
<keyword evidence="9" id="KW-1185">Reference proteome</keyword>
<dbReference type="GO" id="GO:0019843">
    <property type="term" value="F:rRNA binding"/>
    <property type="evidence" value="ECO:0007669"/>
    <property type="project" value="UniProtKB-UniRule"/>
</dbReference>
<dbReference type="EMBL" id="SOAU01000001">
    <property type="protein sequence ID" value="TDT15342.1"/>
    <property type="molecule type" value="Genomic_DNA"/>
</dbReference>
<dbReference type="InterPro" id="IPR008991">
    <property type="entry name" value="Translation_prot_SH3-like_sf"/>
</dbReference>
<evidence type="ECO:0000256" key="4">
    <source>
        <dbReference type="ARBA" id="ARBA00035206"/>
    </source>
</evidence>
<gene>
    <name evidence="5" type="primary">rplX</name>
    <name evidence="8" type="ORF">BDK89_0912</name>
</gene>
<evidence type="ECO:0000256" key="5">
    <source>
        <dbReference type="HAMAP-Rule" id="MF_01326"/>
    </source>
</evidence>
<feature type="domain" description="KOW" evidence="7">
    <location>
        <begin position="2"/>
        <end position="29"/>
    </location>
</feature>
<dbReference type="Proteomes" id="UP000294558">
    <property type="component" value="Unassembled WGS sequence"/>
</dbReference>
<keyword evidence="5" id="KW-0694">RNA-binding</keyword>
<comment type="function">
    <text evidence="5">One of the proteins that surrounds the polypeptide exit tunnel on the outside of the subunit.</text>
</comment>
<name>A0A4R7HW99_9ACTN</name>
<dbReference type="InterPro" id="IPR014722">
    <property type="entry name" value="Rib_uL2_dom2"/>
</dbReference>
<dbReference type="CDD" id="cd06089">
    <property type="entry name" value="KOW_RPL26"/>
    <property type="match status" value="1"/>
</dbReference>